<keyword evidence="2" id="KW-1185">Reference proteome</keyword>
<sequence>MTDYSVGNRLNDIAKEMRLANKIRVASDPAFPPELRQKLIAQITRELGIA</sequence>
<dbReference type="Proteomes" id="UP000318375">
    <property type="component" value="Segment"/>
</dbReference>
<gene>
    <name evidence="1" type="primary">47</name>
    <name evidence="1" type="ORF">SEA_PUPPER_47</name>
</gene>
<organism evidence="1 2">
    <name type="scientific">Gordonia phage Pupper</name>
    <dbReference type="NCBI Taxonomy" id="2571249"/>
    <lineage>
        <taxon>Viruses</taxon>
        <taxon>Duplodnaviria</taxon>
        <taxon>Heunggongvirae</taxon>
        <taxon>Uroviricota</taxon>
        <taxon>Caudoviricetes</taxon>
        <taxon>Puppervirus</taxon>
        <taxon>Puppervirus Pupper</taxon>
    </lineage>
</organism>
<dbReference type="EMBL" id="MK977695">
    <property type="protein sequence ID" value="QDF18533.1"/>
    <property type="molecule type" value="Genomic_DNA"/>
</dbReference>
<proteinExistence type="predicted"/>
<reference evidence="1 2" key="1">
    <citation type="submission" date="2019-05" db="EMBL/GenBank/DDBJ databases">
        <authorList>
            <person name="Pope W.H."/>
            <person name="Garlena R.A."/>
            <person name="Russell D.A."/>
            <person name="Jacobs-Sera D."/>
            <person name="Hatfull G.F."/>
        </authorList>
    </citation>
    <scope>NUCLEOTIDE SEQUENCE [LARGE SCALE GENOMIC DNA]</scope>
</reference>
<accession>A0A4Y6EII7</accession>
<evidence type="ECO:0000313" key="2">
    <source>
        <dbReference type="Proteomes" id="UP000318375"/>
    </source>
</evidence>
<dbReference type="KEGG" id="vg:64766066"/>
<dbReference type="RefSeq" id="YP_010058835.1">
    <property type="nucleotide sequence ID" value="NC_054723.1"/>
</dbReference>
<evidence type="ECO:0000313" key="1">
    <source>
        <dbReference type="EMBL" id="QDF18533.1"/>
    </source>
</evidence>
<dbReference type="GeneID" id="64766066"/>
<protein>
    <submittedName>
        <fullName evidence="1">Uncharacterized protein</fullName>
    </submittedName>
</protein>
<name>A0A4Y6EII7_9CAUD</name>